<dbReference type="Gramene" id="Os05t0333150-00">
    <property type="protein sequence ID" value="Os05t0333150-00"/>
    <property type="gene ID" value="Os05g0333150"/>
</dbReference>
<organism evidence="2 3">
    <name type="scientific">Oryza sativa subsp. japonica</name>
    <name type="common">Rice</name>
    <dbReference type="NCBI Taxonomy" id="39947"/>
    <lineage>
        <taxon>Eukaryota</taxon>
        <taxon>Viridiplantae</taxon>
        <taxon>Streptophyta</taxon>
        <taxon>Embryophyta</taxon>
        <taxon>Tracheophyta</taxon>
        <taxon>Spermatophyta</taxon>
        <taxon>Magnoliopsida</taxon>
        <taxon>Liliopsida</taxon>
        <taxon>Poales</taxon>
        <taxon>Poaceae</taxon>
        <taxon>BOP clade</taxon>
        <taxon>Oryzoideae</taxon>
        <taxon>Oryzeae</taxon>
        <taxon>Oryzinae</taxon>
        <taxon>Oryza</taxon>
        <taxon>Oryza sativa</taxon>
    </lineage>
</organism>
<reference evidence="3" key="1">
    <citation type="journal article" date="2005" name="Nature">
        <title>The map-based sequence of the rice genome.</title>
        <authorList>
            <consortium name="International rice genome sequencing project (IRGSP)"/>
            <person name="Matsumoto T."/>
            <person name="Wu J."/>
            <person name="Kanamori H."/>
            <person name="Katayose Y."/>
            <person name="Fujisawa M."/>
            <person name="Namiki N."/>
            <person name="Mizuno H."/>
            <person name="Yamamoto K."/>
            <person name="Antonio B.A."/>
            <person name="Baba T."/>
            <person name="Sakata K."/>
            <person name="Nagamura Y."/>
            <person name="Aoki H."/>
            <person name="Arikawa K."/>
            <person name="Arita K."/>
            <person name="Bito T."/>
            <person name="Chiden Y."/>
            <person name="Fujitsuka N."/>
            <person name="Fukunaka R."/>
            <person name="Hamada M."/>
            <person name="Harada C."/>
            <person name="Hayashi A."/>
            <person name="Hijishita S."/>
            <person name="Honda M."/>
            <person name="Hosokawa S."/>
            <person name="Ichikawa Y."/>
            <person name="Idonuma A."/>
            <person name="Iijima M."/>
            <person name="Ikeda M."/>
            <person name="Ikeno M."/>
            <person name="Ito K."/>
            <person name="Ito S."/>
            <person name="Ito T."/>
            <person name="Ito Y."/>
            <person name="Ito Y."/>
            <person name="Iwabuchi A."/>
            <person name="Kamiya K."/>
            <person name="Karasawa W."/>
            <person name="Kurita K."/>
            <person name="Katagiri S."/>
            <person name="Kikuta A."/>
            <person name="Kobayashi H."/>
            <person name="Kobayashi N."/>
            <person name="Machita K."/>
            <person name="Maehara T."/>
            <person name="Masukawa M."/>
            <person name="Mizubayashi T."/>
            <person name="Mukai Y."/>
            <person name="Nagasaki H."/>
            <person name="Nagata Y."/>
            <person name="Naito S."/>
            <person name="Nakashima M."/>
            <person name="Nakama Y."/>
            <person name="Nakamichi Y."/>
            <person name="Nakamura M."/>
            <person name="Meguro A."/>
            <person name="Negishi M."/>
            <person name="Ohta I."/>
            <person name="Ohta T."/>
            <person name="Okamoto M."/>
            <person name="Ono N."/>
            <person name="Saji S."/>
            <person name="Sakaguchi M."/>
            <person name="Sakai K."/>
            <person name="Shibata M."/>
            <person name="Shimokawa T."/>
            <person name="Song J."/>
            <person name="Takazaki Y."/>
            <person name="Terasawa K."/>
            <person name="Tsugane M."/>
            <person name="Tsuji K."/>
            <person name="Ueda S."/>
            <person name="Waki K."/>
            <person name="Yamagata H."/>
            <person name="Yamamoto M."/>
            <person name="Yamamoto S."/>
            <person name="Yamane H."/>
            <person name="Yoshiki S."/>
            <person name="Yoshihara R."/>
            <person name="Yukawa K."/>
            <person name="Zhong H."/>
            <person name="Yano M."/>
            <person name="Yuan Q."/>
            <person name="Ouyang S."/>
            <person name="Liu J."/>
            <person name="Jones K.M."/>
            <person name="Gansberger K."/>
            <person name="Moffat K."/>
            <person name="Hill J."/>
            <person name="Bera J."/>
            <person name="Fadrosh D."/>
            <person name="Jin S."/>
            <person name="Johri S."/>
            <person name="Kim M."/>
            <person name="Overton L."/>
            <person name="Reardon M."/>
            <person name="Tsitrin T."/>
            <person name="Vuong H."/>
            <person name="Weaver B."/>
            <person name="Ciecko A."/>
            <person name="Tallon L."/>
            <person name="Jackson J."/>
            <person name="Pai G."/>
            <person name="Aken S.V."/>
            <person name="Utterback T."/>
            <person name="Reidmuller S."/>
            <person name="Feldblyum T."/>
            <person name="Hsiao J."/>
            <person name="Zismann V."/>
            <person name="Iobst S."/>
            <person name="de Vazeille A.R."/>
            <person name="Buell C.R."/>
            <person name="Ying K."/>
            <person name="Li Y."/>
            <person name="Lu T."/>
            <person name="Huang Y."/>
            <person name="Zhao Q."/>
            <person name="Feng Q."/>
            <person name="Zhang L."/>
            <person name="Zhu J."/>
            <person name="Weng Q."/>
            <person name="Mu J."/>
            <person name="Lu Y."/>
            <person name="Fan D."/>
            <person name="Liu Y."/>
            <person name="Guan J."/>
            <person name="Zhang Y."/>
            <person name="Yu S."/>
            <person name="Liu X."/>
            <person name="Zhang Y."/>
            <person name="Hong G."/>
            <person name="Han B."/>
            <person name="Choisne N."/>
            <person name="Demange N."/>
            <person name="Orjeda G."/>
            <person name="Samain S."/>
            <person name="Cattolico L."/>
            <person name="Pelletier E."/>
            <person name="Couloux A."/>
            <person name="Segurens B."/>
            <person name="Wincker P."/>
            <person name="D'Hont A."/>
            <person name="Scarpelli C."/>
            <person name="Weissenbach J."/>
            <person name="Salanoubat M."/>
            <person name="Quetier F."/>
            <person name="Yu Y."/>
            <person name="Kim H.R."/>
            <person name="Rambo T."/>
            <person name="Currie J."/>
            <person name="Collura K."/>
            <person name="Luo M."/>
            <person name="Yang T."/>
            <person name="Ammiraju J.S.S."/>
            <person name="Engler F."/>
            <person name="Soderlund C."/>
            <person name="Wing R.A."/>
            <person name="Palmer L.E."/>
            <person name="de la Bastide M."/>
            <person name="Spiegel L."/>
            <person name="Nascimento L."/>
            <person name="Zutavern T."/>
            <person name="O'Shaughnessy A."/>
            <person name="Dike S."/>
            <person name="Dedhia N."/>
            <person name="Preston R."/>
            <person name="Balija V."/>
            <person name="McCombie W.R."/>
            <person name="Chow T."/>
            <person name="Chen H."/>
            <person name="Chung M."/>
            <person name="Chen C."/>
            <person name="Shaw J."/>
            <person name="Wu H."/>
            <person name="Hsiao K."/>
            <person name="Chao Y."/>
            <person name="Chu M."/>
            <person name="Cheng C."/>
            <person name="Hour A."/>
            <person name="Lee P."/>
            <person name="Lin S."/>
            <person name="Lin Y."/>
            <person name="Liou J."/>
            <person name="Liu S."/>
            <person name="Hsing Y."/>
            <person name="Raghuvanshi S."/>
            <person name="Mohanty A."/>
            <person name="Bharti A.K."/>
            <person name="Gaur A."/>
            <person name="Gupta V."/>
            <person name="Kumar D."/>
            <person name="Ravi V."/>
            <person name="Vij S."/>
            <person name="Kapur A."/>
            <person name="Khurana P."/>
            <person name="Khurana P."/>
            <person name="Khurana J.P."/>
            <person name="Tyagi A.K."/>
            <person name="Gaikwad K."/>
            <person name="Singh A."/>
            <person name="Dalal V."/>
            <person name="Srivastava S."/>
            <person name="Dixit A."/>
            <person name="Pal A.K."/>
            <person name="Ghazi I.A."/>
            <person name="Yadav M."/>
            <person name="Pandit A."/>
            <person name="Bhargava A."/>
            <person name="Sureshbabu K."/>
            <person name="Batra K."/>
            <person name="Sharma T.R."/>
            <person name="Mohapatra T."/>
            <person name="Singh N.K."/>
            <person name="Messing J."/>
            <person name="Nelson A.B."/>
            <person name="Fuks G."/>
            <person name="Kavchok S."/>
            <person name="Keizer G."/>
            <person name="Linton E."/>
            <person name="Llaca V."/>
            <person name="Song R."/>
            <person name="Tanyolac B."/>
            <person name="Young S."/>
            <person name="Ho-Il K."/>
            <person name="Hahn J.H."/>
            <person name="Sangsakoo G."/>
            <person name="Vanavichit A."/>
            <person name="de Mattos Luiz.A.T."/>
            <person name="Zimmer P.D."/>
            <person name="Malone G."/>
            <person name="Dellagostin O."/>
            <person name="de Oliveira A.C."/>
            <person name="Bevan M."/>
            <person name="Bancroft I."/>
            <person name="Minx P."/>
            <person name="Cordum H."/>
            <person name="Wilson R."/>
            <person name="Cheng Z."/>
            <person name="Jin W."/>
            <person name="Jiang J."/>
            <person name="Leong S.A."/>
            <person name="Iwama H."/>
            <person name="Gojobori T."/>
            <person name="Itoh T."/>
            <person name="Niimura Y."/>
            <person name="Fujii Y."/>
            <person name="Habara T."/>
            <person name="Sakai H."/>
            <person name="Sato Y."/>
            <person name="Wilson G."/>
            <person name="Kumar K."/>
            <person name="McCouch S."/>
            <person name="Juretic N."/>
            <person name="Hoen D."/>
            <person name="Wright S."/>
            <person name="Bruskiewich R."/>
            <person name="Bureau T."/>
            <person name="Miyao A."/>
            <person name="Hirochika H."/>
            <person name="Nishikawa T."/>
            <person name="Kadowaki K."/>
            <person name="Sugiura M."/>
            <person name="Burr B."/>
            <person name="Sasaki T."/>
        </authorList>
    </citation>
    <scope>NUCLEOTIDE SEQUENCE [LARGE SCALE GENOMIC DNA]</scope>
    <source>
        <strain evidence="3">cv. Nipponbare</strain>
    </source>
</reference>
<sequence length="83" mass="9638">MNRQPGFNHPLLKDHTIQLKPSSLLMEMDVENPFISSISEAQLPSYCRMPYRNHPSTTQQETRLSQFRIPMQSAPVNKKRKQG</sequence>
<dbReference type="EMBL" id="AP014961">
    <property type="protein sequence ID" value="BAS93441.1"/>
    <property type="molecule type" value="Genomic_DNA"/>
</dbReference>
<evidence type="ECO:0000256" key="1">
    <source>
        <dbReference type="SAM" id="MobiDB-lite"/>
    </source>
</evidence>
<dbReference type="STRING" id="39947.A0A0N7KKK1"/>
<feature type="compositionally biased region" description="Polar residues" evidence="1">
    <location>
        <begin position="54"/>
        <end position="65"/>
    </location>
</feature>
<evidence type="ECO:0000313" key="2">
    <source>
        <dbReference type="EMBL" id="BAS93441.1"/>
    </source>
</evidence>
<dbReference type="PaxDb" id="39947-A0A0N7KKK1"/>
<reference evidence="2 3" key="3">
    <citation type="journal article" date="2013" name="Rice">
        <title>Improvement of the Oryza sativa Nipponbare reference genome using next generation sequence and optical map data.</title>
        <authorList>
            <person name="Kawahara Y."/>
            <person name="de la Bastide M."/>
            <person name="Hamilton J.P."/>
            <person name="Kanamori H."/>
            <person name="McCombie W.R."/>
            <person name="Ouyang S."/>
            <person name="Schwartz D.C."/>
            <person name="Tanaka T."/>
            <person name="Wu J."/>
            <person name="Zhou S."/>
            <person name="Childs K.L."/>
            <person name="Davidson R.M."/>
            <person name="Lin H."/>
            <person name="Quesada-Ocampo L."/>
            <person name="Vaillancourt B."/>
            <person name="Sakai H."/>
            <person name="Lee S.S."/>
            <person name="Kim J."/>
            <person name="Numa H."/>
            <person name="Itoh T."/>
            <person name="Buell C.R."/>
            <person name="Matsumoto T."/>
        </authorList>
    </citation>
    <scope>NUCLEOTIDE SEQUENCE [LARGE SCALE GENOMIC DNA]</scope>
    <source>
        <strain evidence="3">cv. Nipponbare</strain>
    </source>
</reference>
<dbReference type="InParanoid" id="A0A0N7KKK1"/>
<evidence type="ECO:0000313" key="3">
    <source>
        <dbReference type="Proteomes" id="UP000059680"/>
    </source>
</evidence>
<name>A0A0N7KKK1_ORYSJ</name>
<dbReference type="AlphaFoldDB" id="A0A0N7KKK1"/>
<feature type="region of interest" description="Disordered" evidence="1">
    <location>
        <begin position="51"/>
        <end position="83"/>
    </location>
</feature>
<reference evidence="2 3" key="2">
    <citation type="journal article" date="2013" name="Plant Cell Physiol.">
        <title>Rice Annotation Project Database (RAP-DB): an integrative and interactive database for rice genomics.</title>
        <authorList>
            <person name="Sakai H."/>
            <person name="Lee S.S."/>
            <person name="Tanaka T."/>
            <person name="Numa H."/>
            <person name="Kim J."/>
            <person name="Kawahara Y."/>
            <person name="Wakimoto H."/>
            <person name="Yang C.C."/>
            <person name="Iwamoto M."/>
            <person name="Abe T."/>
            <person name="Yamada Y."/>
            <person name="Muto A."/>
            <person name="Inokuchi H."/>
            <person name="Ikemura T."/>
            <person name="Matsumoto T."/>
            <person name="Sasaki T."/>
            <person name="Itoh T."/>
        </authorList>
    </citation>
    <scope>NUCLEOTIDE SEQUENCE [LARGE SCALE GENOMIC DNA]</scope>
    <source>
        <strain evidence="3">cv. Nipponbare</strain>
    </source>
</reference>
<gene>
    <name evidence="2" type="ordered locus">Os05g0333150</name>
    <name evidence="2" type="ORF">OSNPB_050333150</name>
</gene>
<proteinExistence type="predicted"/>
<accession>A0A0N7KKK1</accession>
<keyword evidence="3" id="KW-1185">Reference proteome</keyword>
<dbReference type="Proteomes" id="UP000059680">
    <property type="component" value="Chromosome 5"/>
</dbReference>
<protein>
    <submittedName>
        <fullName evidence="2">Os05g0333150 protein</fullName>
    </submittedName>
</protein>